<feature type="compositionally biased region" description="Polar residues" evidence="1">
    <location>
        <begin position="1"/>
        <end position="15"/>
    </location>
</feature>
<feature type="compositionally biased region" description="Basic and acidic residues" evidence="1">
    <location>
        <begin position="65"/>
        <end position="76"/>
    </location>
</feature>
<sequence length="143" mass="16125">ETITGRASSANQTKPSPEELHLQTCPDHHRKSFVCKHAQTITGRASSANMPRPSPEELHLQTCPDHHMQINPDPHHRAPPPKHGRIPQFHPQVHHLPIHFSQHLPTQIFPQKLAAPFSHCSTPTCVQPLAEEERDRAGNFEDL</sequence>
<dbReference type="AlphaFoldDB" id="A0A8T0HTT4"/>
<dbReference type="Proteomes" id="UP000822688">
    <property type="component" value="Chromosome V"/>
</dbReference>
<reference evidence="2" key="1">
    <citation type="submission" date="2020-06" db="EMBL/GenBank/DDBJ databases">
        <title>WGS assembly of Ceratodon purpureus strain R40.</title>
        <authorList>
            <person name="Carey S.B."/>
            <person name="Jenkins J."/>
            <person name="Shu S."/>
            <person name="Lovell J.T."/>
            <person name="Sreedasyam A."/>
            <person name="Maumus F."/>
            <person name="Tiley G.P."/>
            <person name="Fernandez-Pozo N."/>
            <person name="Barry K."/>
            <person name="Chen C."/>
            <person name="Wang M."/>
            <person name="Lipzen A."/>
            <person name="Daum C."/>
            <person name="Saski C.A."/>
            <person name="Payton A.C."/>
            <person name="Mcbreen J.C."/>
            <person name="Conrad R.E."/>
            <person name="Kollar L.M."/>
            <person name="Olsson S."/>
            <person name="Huttunen S."/>
            <person name="Landis J.B."/>
            <person name="Wickett N.J."/>
            <person name="Johnson M.G."/>
            <person name="Rensing S.A."/>
            <person name="Grimwood J."/>
            <person name="Schmutz J."/>
            <person name="Mcdaniel S.F."/>
        </authorList>
    </citation>
    <scope>NUCLEOTIDE SEQUENCE</scope>
    <source>
        <strain evidence="2">R40</strain>
    </source>
</reference>
<feature type="region of interest" description="Disordered" evidence="1">
    <location>
        <begin position="1"/>
        <end position="21"/>
    </location>
</feature>
<feature type="non-terminal residue" evidence="2">
    <location>
        <position position="1"/>
    </location>
</feature>
<dbReference type="EMBL" id="CM026426">
    <property type="protein sequence ID" value="KAG0574374.1"/>
    <property type="molecule type" value="Genomic_DNA"/>
</dbReference>
<gene>
    <name evidence="2" type="ORF">KC19_VG258400</name>
</gene>
<proteinExistence type="predicted"/>
<comment type="caution">
    <text evidence="2">The sequence shown here is derived from an EMBL/GenBank/DDBJ whole genome shotgun (WGS) entry which is preliminary data.</text>
</comment>
<keyword evidence="3" id="KW-1185">Reference proteome</keyword>
<protein>
    <submittedName>
        <fullName evidence="2">Uncharacterized protein</fullName>
    </submittedName>
</protein>
<feature type="region of interest" description="Disordered" evidence="1">
    <location>
        <begin position="65"/>
        <end position="89"/>
    </location>
</feature>
<evidence type="ECO:0000256" key="1">
    <source>
        <dbReference type="SAM" id="MobiDB-lite"/>
    </source>
</evidence>
<organism evidence="2 3">
    <name type="scientific">Ceratodon purpureus</name>
    <name type="common">Fire moss</name>
    <name type="synonym">Dicranum purpureum</name>
    <dbReference type="NCBI Taxonomy" id="3225"/>
    <lineage>
        <taxon>Eukaryota</taxon>
        <taxon>Viridiplantae</taxon>
        <taxon>Streptophyta</taxon>
        <taxon>Embryophyta</taxon>
        <taxon>Bryophyta</taxon>
        <taxon>Bryophytina</taxon>
        <taxon>Bryopsida</taxon>
        <taxon>Dicranidae</taxon>
        <taxon>Pseudoditrichales</taxon>
        <taxon>Ditrichaceae</taxon>
        <taxon>Ceratodon</taxon>
    </lineage>
</organism>
<accession>A0A8T0HTT4</accession>
<evidence type="ECO:0000313" key="2">
    <source>
        <dbReference type="EMBL" id="KAG0574374.1"/>
    </source>
</evidence>
<evidence type="ECO:0000313" key="3">
    <source>
        <dbReference type="Proteomes" id="UP000822688"/>
    </source>
</evidence>
<name>A0A8T0HTT4_CERPU</name>